<evidence type="ECO:0000259" key="6">
    <source>
        <dbReference type="Pfam" id="PF00676"/>
    </source>
</evidence>
<keyword evidence="3 4" id="KW-0786">Thiamine pyrophosphate</keyword>
<comment type="caution">
    <text evidence="7">The sequence shown here is derived from an EMBL/GenBank/DDBJ whole genome shotgun (WGS) entry which is preliminary data.</text>
</comment>
<dbReference type="InterPro" id="IPR001017">
    <property type="entry name" value="DH_E1"/>
</dbReference>
<keyword evidence="2 4" id="KW-0560">Oxidoreductase</keyword>
<dbReference type="InterPro" id="IPR050771">
    <property type="entry name" value="Alpha-ketoacid_DH_E1_comp"/>
</dbReference>
<feature type="region of interest" description="Disordered" evidence="5">
    <location>
        <begin position="348"/>
        <end position="387"/>
    </location>
</feature>
<reference evidence="7 8" key="1">
    <citation type="journal article" date="2020" name="Microorganisms">
        <title>Osmotic Adaptation and Compatible Solute Biosynthesis of Phototrophic Bacteria as Revealed from Genome Analyses.</title>
        <authorList>
            <person name="Imhoff J.F."/>
            <person name="Rahn T."/>
            <person name="Kunzel S."/>
            <person name="Keller A."/>
            <person name="Neulinger S.C."/>
        </authorList>
    </citation>
    <scope>NUCLEOTIDE SEQUENCE [LARGE SCALE GENOMIC DNA]</scope>
    <source>
        <strain evidence="7 8">DSM 25653</strain>
    </source>
</reference>
<comment type="cofactor">
    <cofactor evidence="1 4">
        <name>thiamine diphosphate</name>
        <dbReference type="ChEBI" id="CHEBI:58937"/>
    </cofactor>
</comment>
<evidence type="ECO:0000256" key="5">
    <source>
        <dbReference type="SAM" id="MobiDB-lite"/>
    </source>
</evidence>
<dbReference type="EMBL" id="NRRY01000019">
    <property type="protein sequence ID" value="MBK1619264.1"/>
    <property type="molecule type" value="Genomic_DNA"/>
</dbReference>
<sequence>MPREEIDLSCKVEYLSILDEDGHLDEALAPDVSDEQLEQMHRVMLLARRFDERMLNLQRQGRIGTFAPVSGQEAAQVGVMAALQAQDWFVPSFREFAASIWRGTPLKALLLYNAGYNEGAAIAEDAHDLPIAIPVATQIPHAVGLAYAARYRDTDAVALVFFGDGATSEGDFHEAMNFASVFETPTLFVCQNNQWAISIPREDQTHSKTLAQKALAYGMPGIQVDGNDLLAVLAAAREAVERARSGRGPTLIECVTYRLSVHTTADDPSRYRSDEEVEEWERREPLRRLQRYLKERGILDDDGIEALESEISEEIDQAWQETEQAMQELDEPLDIFAHNYAELPRTLREQREEMASRLGEGGGGLSNGQTDHGAGAQPGPARGDGRG</sequence>
<dbReference type="Gene3D" id="3.40.50.970">
    <property type="match status" value="1"/>
</dbReference>
<protein>
    <recommendedName>
        <fullName evidence="4">Pyruvate dehydrogenase E1 component subunit alpha</fullName>
        <ecNumber evidence="4">1.2.4.1</ecNumber>
    </recommendedName>
</protein>
<keyword evidence="8" id="KW-1185">Reference proteome</keyword>
<evidence type="ECO:0000256" key="1">
    <source>
        <dbReference type="ARBA" id="ARBA00001964"/>
    </source>
</evidence>
<dbReference type="PANTHER" id="PTHR43380:SF1">
    <property type="entry name" value="2-OXOISOVALERATE DEHYDROGENASE SUBUNIT ALPHA, MITOCHONDRIAL"/>
    <property type="match status" value="1"/>
</dbReference>
<dbReference type="GO" id="GO:0004739">
    <property type="term" value="F:pyruvate dehydrogenase (acetyl-transferring) activity"/>
    <property type="evidence" value="ECO:0007669"/>
    <property type="project" value="UniProtKB-UniRule"/>
</dbReference>
<gene>
    <name evidence="7" type="primary">pdhA</name>
    <name evidence="7" type="ORF">CKO42_12620</name>
</gene>
<dbReference type="InterPro" id="IPR017596">
    <property type="entry name" value="PdhA/BkdA"/>
</dbReference>
<dbReference type="SUPFAM" id="SSF52518">
    <property type="entry name" value="Thiamin diphosphate-binding fold (THDP-binding)"/>
    <property type="match status" value="1"/>
</dbReference>
<comment type="subunit">
    <text evidence="4">Heterodimer of an alpha and a beta chain.</text>
</comment>
<dbReference type="AlphaFoldDB" id="A0A9X0W9F3"/>
<keyword evidence="4 7" id="KW-0670">Pyruvate</keyword>
<proteinExistence type="predicted"/>
<name>A0A9X0W9F3_9GAMM</name>
<comment type="catalytic activity">
    <reaction evidence="4">
        <text>N(6)-[(R)-lipoyl]-L-lysyl-[protein] + pyruvate + H(+) = N(6)-[(R)-S(8)-acetyldihydrolipoyl]-L-lysyl-[protein] + CO2</text>
        <dbReference type="Rhea" id="RHEA:19189"/>
        <dbReference type="Rhea" id="RHEA-COMP:10474"/>
        <dbReference type="Rhea" id="RHEA-COMP:10478"/>
        <dbReference type="ChEBI" id="CHEBI:15361"/>
        <dbReference type="ChEBI" id="CHEBI:15378"/>
        <dbReference type="ChEBI" id="CHEBI:16526"/>
        <dbReference type="ChEBI" id="CHEBI:83099"/>
        <dbReference type="ChEBI" id="CHEBI:83111"/>
        <dbReference type="EC" id="1.2.4.1"/>
    </reaction>
</comment>
<dbReference type="InterPro" id="IPR029061">
    <property type="entry name" value="THDP-binding"/>
</dbReference>
<dbReference type="EC" id="1.2.4.1" evidence="4"/>
<dbReference type="Proteomes" id="UP001138768">
    <property type="component" value="Unassembled WGS sequence"/>
</dbReference>
<feature type="domain" description="Dehydrogenase E1 component" evidence="6">
    <location>
        <begin position="42"/>
        <end position="326"/>
    </location>
</feature>
<dbReference type="GO" id="GO:0009083">
    <property type="term" value="P:branched-chain amino acid catabolic process"/>
    <property type="evidence" value="ECO:0007669"/>
    <property type="project" value="TreeGrafter"/>
</dbReference>
<accession>A0A9X0W9F3</accession>
<dbReference type="PANTHER" id="PTHR43380">
    <property type="entry name" value="2-OXOISOVALERATE DEHYDROGENASE SUBUNIT ALPHA, MITOCHONDRIAL"/>
    <property type="match status" value="1"/>
</dbReference>
<dbReference type="RefSeq" id="WP_200244439.1">
    <property type="nucleotide sequence ID" value="NZ_NRRY01000019.1"/>
</dbReference>
<evidence type="ECO:0000256" key="4">
    <source>
        <dbReference type="RuleBase" id="RU366007"/>
    </source>
</evidence>
<dbReference type="Pfam" id="PF00676">
    <property type="entry name" value="E1_dh"/>
    <property type="match status" value="1"/>
</dbReference>
<evidence type="ECO:0000256" key="3">
    <source>
        <dbReference type="ARBA" id="ARBA00023052"/>
    </source>
</evidence>
<evidence type="ECO:0000256" key="2">
    <source>
        <dbReference type="ARBA" id="ARBA00023002"/>
    </source>
</evidence>
<evidence type="ECO:0000313" key="7">
    <source>
        <dbReference type="EMBL" id="MBK1619264.1"/>
    </source>
</evidence>
<dbReference type="CDD" id="cd02000">
    <property type="entry name" value="TPP_E1_PDC_ADC_BCADC"/>
    <property type="match status" value="1"/>
</dbReference>
<comment type="function">
    <text evidence="4">The pyruvate dehydrogenase complex catalyzes the overall conversion of pyruvate to acetyl-CoA and CO(2). It contains multiple copies of three enzymatic components: pyruvate dehydrogenase (E1), dihydrolipoamide acetyltransferase (E2) and lipoamide dehydrogenase (E3).</text>
</comment>
<organism evidence="7 8">
    <name type="scientific">Lamprobacter modestohalophilus</name>
    <dbReference type="NCBI Taxonomy" id="1064514"/>
    <lineage>
        <taxon>Bacteria</taxon>
        <taxon>Pseudomonadati</taxon>
        <taxon>Pseudomonadota</taxon>
        <taxon>Gammaproteobacteria</taxon>
        <taxon>Chromatiales</taxon>
        <taxon>Chromatiaceae</taxon>
        <taxon>Lamprobacter</taxon>
    </lineage>
</organism>
<dbReference type="NCBIfam" id="TIGR03181">
    <property type="entry name" value="PDH_E1_alph_x"/>
    <property type="match status" value="1"/>
</dbReference>
<evidence type="ECO:0000313" key="8">
    <source>
        <dbReference type="Proteomes" id="UP001138768"/>
    </source>
</evidence>